<dbReference type="SUPFAM" id="SSF88713">
    <property type="entry name" value="Glycoside hydrolase/deacetylase"/>
    <property type="match status" value="1"/>
</dbReference>
<dbReference type="GO" id="GO:0016810">
    <property type="term" value="F:hydrolase activity, acting on carbon-nitrogen (but not peptide) bonds"/>
    <property type="evidence" value="ECO:0007669"/>
    <property type="project" value="InterPro"/>
</dbReference>
<evidence type="ECO:0000313" key="4">
    <source>
        <dbReference type="EMBL" id="GLI54616.1"/>
    </source>
</evidence>
<dbReference type="InterPro" id="IPR002509">
    <property type="entry name" value="NODB_dom"/>
</dbReference>
<dbReference type="Proteomes" id="UP001144471">
    <property type="component" value="Unassembled WGS sequence"/>
</dbReference>
<protein>
    <submittedName>
        <fullName evidence="4">Polysaccharide deacetylase</fullName>
    </submittedName>
</protein>
<dbReference type="Gene3D" id="3.20.20.370">
    <property type="entry name" value="Glycoside hydrolase/deacetylase"/>
    <property type="match status" value="1"/>
</dbReference>
<dbReference type="Pfam" id="PF01522">
    <property type="entry name" value="Polysacc_deac_1"/>
    <property type="match status" value="1"/>
</dbReference>
<dbReference type="EMBL" id="BSDY01000001">
    <property type="protein sequence ID" value="GLI54616.1"/>
    <property type="molecule type" value="Genomic_DNA"/>
</dbReference>
<name>A0A9W6LKU1_9FUSO</name>
<dbReference type="RefSeq" id="WP_281832396.1">
    <property type="nucleotide sequence ID" value="NZ_BSDY01000001.1"/>
</dbReference>
<reference evidence="4" key="1">
    <citation type="submission" date="2022-12" db="EMBL/GenBank/DDBJ databases">
        <title>Reference genome sequencing for broad-spectrum identification of bacterial and archaeal isolates by mass spectrometry.</title>
        <authorList>
            <person name="Sekiguchi Y."/>
            <person name="Tourlousse D.M."/>
        </authorList>
    </citation>
    <scope>NUCLEOTIDE SEQUENCE</scope>
    <source>
        <strain evidence="4">10succ1</strain>
    </source>
</reference>
<dbReference type="GO" id="GO:0005576">
    <property type="term" value="C:extracellular region"/>
    <property type="evidence" value="ECO:0007669"/>
    <property type="project" value="UniProtKB-SubCell"/>
</dbReference>
<organism evidence="4 5">
    <name type="scientific">Propionigenium maris DSM 9537</name>
    <dbReference type="NCBI Taxonomy" id="1123000"/>
    <lineage>
        <taxon>Bacteria</taxon>
        <taxon>Fusobacteriati</taxon>
        <taxon>Fusobacteriota</taxon>
        <taxon>Fusobacteriia</taxon>
        <taxon>Fusobacteriales</taxon>
        <taxon>Fusobacteriaceae</taxon>
        <taxon>Propionigenium</taxon>
    </lineage>
</organism>
<dbReference type="PROSITE" id="PS51677">
    <property type="entry name" value="NODB"/>
    <property type="match status" value="1"/>
</dbReference>
<evidence type="ECO:0000259" key="3">
    <source>
        <dbReference type="PROSITE" id="PS51677"/>
    </source>
</evidence>
<dbReference type="InterPro" id="IPR051398">
    <property type="entry name" value="Polysacch_Deacetylase"/>
</dbReference>
<dbReference type="PANTHER" id="PTHR34216:SF3">
    <property type="entry name" value="POLY-BETA-1,6-N-ACETYL-D-GLUCOSAMINE N-DEACETYLASE"/>
    <property type="match status" value="1"/>
</dbReference>
<dbReference type="PANTHER" id="PTHR34216">
    <property type="match status" value="1"/>
</dbReference>
<evidence type="ECO:0000313" key="5">
    <source>
        <dbReference type="Proteomes" id="UP001144471"/>
    </source>
</evidence>
<evidence type="ECO:0000256" key="1">
    <source>
        <dbReference type="ARBA" id="ARBA00004613"/>
    </source>
</evidence>
<evidence type="ECO:0000256" key="2">
    <source>
        <dbReference type="ARBA" id="ARBA00022729"/>
    </source>
</evidence>
<dbReference type="CDD" id="cd10918">
    <property type="entry name" value="CE4_NodB_like_5s_6s"/>
    <property type="match status" value="1"/>
</dbReference>
<gene>
    <name evidence="4" type="ORF">PM10SUCC1_01310</name>
</gene>
<dbReference type="Pfam" id="PF13439">
    <property type="entry name" value="Glyco_transf_4"/>
    <property type="match status" value="1"/>
</dbReference>
<comment type="caution">
    <text evidence="4">The sequence shown here is derived from an EMBL/GenBank/DDBJ whole genome shotgun (WGS) entry which is preliminary data.</text>
</comment>
<dbReference type="InterPro" id="IPR011330">
    <property type="entry name" value="Glyco_hydro/deAcase_b/a-brl"/>
</dbReference>
<dbReference type="Gene3D" id="3.40.50.2000">
    <property type="entry name" value="Glycogen Phosphorylase B"/>
    <property type="match status" value="2"/>
</dbReference>
<proteinExistence type="predicted"/>
<comment type="subcellular location">
    <subcellularLocation>
        <location evidence="1">Secreted</location>
    </subcellularLocation>
</comment>
<dbReference type="AlphaFoldDB" id="A0A9W6LKU1"/>
<dbReference type="SUPFAM" id="SSF53756">
    <property type="entry name" value="UDP-Glycosyltransferase/glycogen phosphorylase"/>
    <property type="match status" value="1"/>
</dbReference>
<keyword evidence="5" id="KW-1185">Reference proteome</keyword>
<accession>A0A9W6LKU1</accession>
<feature type="domain" description="NodB homology" evidence="3">
    <location>
        <begin position="410"/>
        <end position="596"/>
    </location>
</feature>
<dbReference type="GO" id="GO:0005975">
    <property type="term" value="P:carbohydrate metabolic process"/>
    <property type="evidence" value="ECO:0007669"/>
    <property type="project" value="InterPro"/>
</dbReference>
<keyword evidence="2" id="KW-0732">Signal</keyword>
<dbReference type="CDD" id="cd03819">
    <property type="entry name" value="GT4_WavL-like"/>
    <property type="match status" value="1"/>
</dbReference>
<dbReference type="InterPro" id="IPR028098">
    <property type="entry name" value="Glyco_trans_4-like_N"/>
</dbReference>
<sequence length="596" mass="68151">MNILMALSQLEVTGAEVYAATLTDRFVKKGHKVYIVSDTLTKKTLGEYHKLEFNKRNIPGRVKQVKFLVDFIRRNDIQIAHAHSRASAWSTAIACRITGIPLVTTVHGRQPVHASRKIFKGFGDYSFAVCENIMNHLVEDLGVEEERIEVLRNGIDITTYIESPLPENERKIISIIGRLSGPKGDVAFNLLNNCLDLDKYRVRIIGGKDIPEKFKKFQDKVEFMGYVADVPAKIEESDLVIGAGRVAVEGILSGRPVIAIGEAKSIGLVDRNKLADALASNFGDIGLKLEDGFDWSAVAEDVEEALDMTSDELHEIRQRVKSEFDLKNIVRKLEIAYQKQIVLKRKADIPILMYHRVVPDESQGGVHGTYVTTAQFDDHMKILKEKGYEVITFRDYAKNKFKQRFDKNKKQIMITFDDGYEDNYTYAFPILKKYGFRAVIYLVSHLTYNKWDVDNIHNPEREFYMMNRGQIKEMQEYGIEFGGHTKTHVKLSRVEPEEARTEIIESTEILEELLGEKMLSFAYPYGDLNDRVKQIVEEAGYKFGVATDSGSVCFSDDLFQIRRIGIFPNITNLGFKRKIKGNYNFIKVKREEKLKK</sequence>